<sequence>MSYFFNARGNQLEGSALGLFRSLILQLIYGNPKVQGEFLKLYLGKKLPPPEQGVPPKTVEWHQVELEDFLENSLPFWSTTQRVETYIDALDECDELEARTVVEFFRELTFSAFDSGLNVNVCVSSRHYPHISVQNCPEVVVEQGNNGDIQKYVQKTLKRTYAPYQASLQKIAETVIRKASGVFLWVVLVLQMLREDVDRGSTTEAMQLKLDRIPTKMADLFTQLFNDRSIEDREEALQLWRWVILAERPLRLPELYIAMDFARHGVMYKLDLLDLDIQPQDHQTDFQTELARFRLRILYLSRGLLEVEFVDSPIDNTINRALEGRVQPIHETVKEFVVQKGFTLFTNDAESATTGQGHVILSKTCVDYLCSPELIRVLNNKARLDSLLKQFGRCSAILTWFVYAVDHCLDHARRADKHRCVAAHFLHDSELWKYNSIRGWQMFNNTYTRATLTYHGDDTKQYCHFFATSSYSLQPHT</sequence>
<organism evidence="3 4">
    <name type="scientific">Exophiala sideris</name>
    <dbReference type="NCBI Taxonomy" id="1016849"/>
    <lineage>
        <taxon>Eukaryota</taxon>
        <taxon>Fungi</taxon>
        <taxon>Dikarya</taxon>
        <taxon>Ascomycota</taxon>
        <taxon>Pezizomycotina</taxon>
        <taxon>Eurotiomycetes</taxon>
        <taxon>Chaetothyriomycetidae</taxon>
        <taxon>Chaetothyriales</taxon>
        <taxon>Herpotrichiellaceae</taxon>
        <taxon>Exophiala</taxon>
    </lineage>
</organism>
<dbReference type="PANTHER" id="PTHR10039:SF5">
    <property type="entry name" value="NACHT DOMAIN-CONTAINING PROTEIN"/>
    <property type="match status" value="1"/>
</dbReference>
<name>A0A0D1YKJ6_9EURO</name>
<gene>
    <name evidence="3" type="ORF">PV11_03684</name>
</gene>
<keyword evidence="1" id="KW-0677">Repeat</keyword>
<dbReference type="Proteomes" id="UP000053599">
    <property type="component" value="Unassembled WGS sequence"/>
</dbReference>
<dbReference type="OrthoDB" id="194358at2759"/>
<reference evidence="3 4" key="1">
    <citation type="submission" date="2015-01" db="EMBL/GenBank/DDBJ databases">
        <title>The Genome Sequence of Exophiala sideris CBS121828.</title>
        <authorList>
            <consortium name="The Broad Institute Genomics Platform"/>
            <person name="Cuomo C."/>
            <person name="de Hoog S."/>
            <person name="Gorbushina A."/>
            <person name="Stielow B."/>
            <person name="Teixiera M."/>
            <person name="Abouelleil A."/>
            <person name="Chapman S.B."/>
            <person name="Priest M."/>
            <person name="Young S.K."/>
            <person name="Wortman J."/>
            <person name="Nusbaum C."/>
            <person name="Birren B."/>
        </authorList>
    </citation>
    <scope>NUCLEOTIDE SEQUENCE [LARGE SCALE GENOMIC DNA]</scope>
    <source>
        <strain evidence="3 4">CBS 121828</strain>
    </source>
</reference>
<feature type="domain" description="Nephrocystin 3-like N-terminal" evidence="2">
    <location>
        <begin position="2"/>
        <end position="126"/>
    </location>
</feature>
<evidence type="ECO:0000259" key="2">
    <source>
        <dbReference type="Pfam" id="PF24883"/>
    </source>
</evidence>
<dbReference type="PANTHER" id="PTHR10039">
    <property type="entry name" value="AMELOGENIN"/>
    <property type="match status" value="1"/>
</dbReference>
<proteinExistence type="predicted"/>
<accession>A0A0D1YKJ6</accession>
<evidence type="ECO:0000313" key="4">
    <source>
        <dbReference type="Proteomes" id="UP000053599"/>
    </source>
</evidence>
<dbReference type="AlphaFoldDB" id="A0A0D1YKJ6"/>
<dbReference type="STRING" id="1016849.A0A0D1YKJ6"/>
<dbReference type="EMBL" id="KN846952">
    <property type="protein sequence ID" value="KIV81504.1"/>
    <property type="molecule type" value="Genomic_DNA"/>
</dbReference>
<dbReference type="HOGENOM" id="CLU_572415_0_0_1"/>
<evidence type="ECO:0000313" key="3">
    <source>
        <dbReference type="EMBL" id="KIV81504.1"/>
    </source>
</evidence>
<dbReference type="InterPro" id="IPR056884">
    <property type="entry name" value="NPHP3-like_N"/>
</dbReference>
<dbReference type="Pfam" id="PF24883">
    <property type="entry name" value="NPHP3_N"/>
    <property type="match status" value="1"/>
</dbReference>
<protein>
    <recommendedName>
        <fullName evidence="2">Nephrocystin 3-like N-terminal domain-containing protein</fullName>
    </recommendedName>
</protein>
<evidence type="ECO:0000256" key="1">
    <source>
        <dbReference type="ARBA" id="ARBA00022737"/>
    </source>
</evidence>